<dbReference type="GeneID" id="17271654"/>
<sequence length="327" mass="33250">MLGSIGRSPTSDELPTLLAWQRQLMMRGGRAINHLLIGPGMHGQGSDWSSCYVNPASFHEVTNLAGFSYDTVKQSMERVDYGTSLPDVLRAQLALDATGALCIETDVSKVFLVTASSDAGACAPNLEVDTARLQLVGSALGPITYEELEAKISDGSAPEIASKLNTSVLAVIVQSLASKSGCSRYVTIASSSAIGVMTCAPDSTKLYRSMTVLPSLSPDAIEDSNDARVGRTKPSTATRISLGWKKLSFPRGSGSDWPGLPWKSAFEKPSEHRLLSTKKTVMVVVVAAGGAAVAAAVPAAAAPGGCGGGGSGGGGGGSGGGGGGGCS</sequence>
<dbReference type="Proteomes" id="UP000013827">
    <property type="component" value="Unassembled WGS sequence"/>
</dbReference>
<accession>A0A0D3JRH5</accession>
<dbReference type="KEGG" id="ehx:EMIHUDRAFT_115242"/>
<dbReference type="RefSeq" id="XP_005778539.1">
    <property type="nucleotide sequence ID" value="XM_005778482.1"/>
</dbReference>
<protein>
    <submittedName>
        <fullName evidence="1">Uncharacterized protein</fullName>
    </submittedName>
</protein>
<dbReference type="EnsemblProtists" id="EOD26110">
    <property type="protein sequence ID" value="EOD26110"/>
    <property type="gene ID" value="EMIHUDRAFT_115242"/>
</dbReference>
<evidence type="ECO:0000313" key="1">
    <source>
        <dbReference type="EnsemblProtists" id="EOD26110"/>
    </source>
</evidence>
<organism evidence="1 2">
    <name type="scientific">Emiliania huxleyi (strain CCMP1516)</name>
    <dbReference type="NCBI Taxonomy" id="280463"/>
    <lineage>
        <taxon>Eukaryota</taxon>
        <taxon>Haptista</taxon>
        <taxon>Haptophyta</taxon>
        <taxon>Prymnesiophyceae</taxon>
        <taxon>Isochrysidales</taxon>
        <taxon>Noelaerhabdaceae</taxon>
        <taxon>Emiliania</taxon>
    </lineage>
</organism>
<dbReference type="HOGENOM" id="CLU_851075_0_0_1"/>
<reference evidence="2" key="1">
    <citation type="journal article" date="2013" name="Nature">
        <title>Pan genome of the phytoplankton Emiliania underpins its global distribution.</title>
        <authorList>
            <person name="Read B.A."/>
            <person name="Kegel J."/>
            <person name="Klute M.J."/>
            <person name="Kuo A."/>
            <person name="Lefebvre S.C."/>
            <person name="Maumus F."/>
            <person name="Mayer C."/>
            <person name="Miller J."/>
            <person name="Monier A."/>
            <person name="Salamov A."/>
            <person name="Young J."/>
            <person name="Aguilar M."/>
            <person name="Claverie J.M."/>
            <person name="Frickenhaus S."/>
            <person name="Gonzalez K."/>
            <person name="Herman E.K."/>
            <person name="Lin Y.C."/>
            <person name="Napier J."/>
            <person name="Ogata H."/>
            <person name="Sarno A.F."/>
            <person name="Shmutz J."/>
            <person name="Schroeder D."/>
            <person name="de Vargas C."/>
            <person name="Verret F."/>
            <person name="von Dassow P."/>
            <person name="Valentin K."/>
            <person name="Van de Peer Y."/>
            <person name="Wheeler G."/>
            <person name="Dacks J.B."/>
            <person name="Delwiche C.F."/>
            <person name="Dyhrman S.T."/>
            <person name="Glockner G."/>
            <person name="John U."/>
            <person name="Richards T."/>
            <person name="Worden A.Z."/>
            <person name="Zhang X."/>
            <person name="Grigoriev I.V."/>
            <person name="Allen A.E."/>
            <person name="Bidle K."/>
            <person name="Borodovsky M."/>
            <person name="Bowler C."/>
            <person name="Brownlee C."/>
            <person name="Cock J.M."/>
            <person name="Elias M."/>
            <person name="Gladyshev V.N."/>
            <person name="Groth M."/>
            <person name="Guda C."/>
            <person name="Hadaegh A."/>
            <person name="Iglesias-Rodriguez M.D."/>
            <person name="Jenkins J."/>
            <person name="Jones B.M."/>
            <person name="Lawson T."/>
            <person name="Leese F."/>
            <person name="Lindquist E."/>
            <person name="Lobanov A."/>
            <person name="Lomsadze A."/>
            <person name="Malik S.B."/>
            <person name="Marsh M.E."/>
            <person name="Mackinder L."/>
            <person name="Mock T."/>
            <person name="Mueller-Roeber B."/>
            <person name="Pagarete A."/>
            <person name="Parker M."/>
            <person name="Probert I."/>
            <person name="Quesneville H."/>
            <person name="Raines C."/>
            <person name="Rensing S.A."/>
            <person name="Riano-Pachon D.M."/>
            <person name="Richier S."/>
            <person name="Rokitta S."/>
            <person name="Shiraiwa Y."/>
            <person name="Soanes D.M."/>
            <person name="van der Giezen M."/>
            <person name="Wahlund T.M."/>
            <person name="Williams B."/>
            <person name="Wilson W."/>
            <person name="Wolfe G."/>
            <person name="Wurch L.L."/>
        </authorList>
    </citation>
    <scope>NUCLEOTIDE SEQUENCE</scope>
</reference>
<evidence type="ECO:0000313" key="2">
    <source>
        <dbReference type="Proteomes" id="UP000013827"/>
    </source>
</evidence>
<dbReference type="AlphaFoldDB" id="A0A0D3JRH5"/>
<keyword evidence="2" id="KW-1185">Reference proteome</keyword>
<proteinExistence type="predicted"/>
<name>A0A0D3JRH5_EMIH1</name>
<dbReference type="PaxDb" id="2903-EOD26110"/>
<reference evidence="1" key="2">
    <citation type="submission" date="2024-10" db="UniProtKB">
        <authorList>
            <consortium name="EnsemblProtists"/>
        </authorList>
    </citation>
    <scope>IDENTIFICATION</scope>
</reference>